<protein>
    <submittedName>
        <fullName evidence="2">Uncharacterized protein</fullName>
    </submittedName>
</protein>
<dbReference type="Proteomes" id="UP001152607">
    <property type="component" value="Unassembled WGS sequence"/>
</dbReference>
<accession>A0A9W4XK23</accession>
<name>A0A9W4XK23_9PLEO</name>
<dbReference type="OrthoDB" id="3800972at2759"/>
<evidence type="ECO:0000256" key="1">
    <source>
        <dbReference type="SAM" id="MobiDB-lite"/>
    </source>
</evidence>
<organism evidence="2 3">
    <name type="scientific">Periconia digitata</name>
    <dbReference type="NCBI Taxonomy" id="1303443"/>
    <lineage>
        <taxon>Eukaryota</taxon>
        <taxon>Fungi</taxon>
        <taxon>Dikarya</taxon>
        <taxon>Ascomycota</taxon>
        <taxon>Pezizomycotina</taxon>
        <taxon>Dothideomycetes</taxon>
        <taxon>Pleosporomycetidae</taxon>
        <taxon>Pleosporales</taxon>
        <taxon>Massarineae</taxon>
        <taxon>Periconiaceae</taxon>
        <taxon>Periconia</taxon>
    </lineage>
</organism>
<gene>
    <name evidence="2" type="ORF">PDIGIT_LOCUS4414</name>
</gene>
<keyword evidence="3" id="KW-1185">Reference proteome</keyword>
<reference evidence="2" key="1">
    <citation type="submission" date="2023-01" db="EMBL/GenBank/DDBJ databases">
        <authorList>
            <person name="Van Ghelder C."/>
            <person name="Rancurel C."/>
        </authorList>
    </citation>
    <scope>NUCLEOTIDE SEQUENCE</scope>
    <source>
        <strain evidence="2">CNCM I-4278</strain>
    </source>
</reference>
<evidence type="ECO:0000313" key="3">
    <source>
        <dbReference type="Proteomes" id="UP001152607"/>
    </source>
</evidence>
<proteinExistence type="predicted"/>
<dbReference type="AlphaFoldDB" id="A0A9W4XK23"/>
<feature type="compositionally biased region" description="Low complexity" evidence="1">
    <location>
        <begin position="19"/>
        <end position="44"/>
    </location>
</feature>
<sequence>MNPSHRGFIPSDGRAHPIQNPNANAARSNSTTTQSSNPPTNPRTAIVQPRAVGSQLLPLGTWPNHGAVPNPLIATTTAPAATHGRNPSGTSFPPVSLRNLSNLTRDPVVGLLVSTIIEYSTSPIAFRGRIADDEINAGLFFWGPATVPNMVSVVNRGFLFVEWLYLFTLRPDLLNGGPPSVVEAYIQQAAYPFETWSSMGSILRQARGNGFNVQTVNSALVQAPRAPRPLGNIYQGHTEEYWAIDGSKGWADDAPSTVGGGSMVQNGHAGNMPLLTAPYVPPAPPRPPPPPPAAATNFRGNFHFSSGALRMWENLMSRRFRLPWYAKDSPVHDISSHCPPIMVDISLMDFPVSAVELITFFPEHTRWPSVAYRLHEHGWGASAICHMLHYTRDLKSAGCMQRGTMQKRFTFANTWRRSNSSAVVSAFPSRMDRSYSGKDREVAHTDYYVVDLAEGVVKFPEDDNARTLTHVVRHAMANSNNFLRLSEVAEYARNNDVFQEEVPYDVAIEDRLAVEELEKEIERHYERKFHRRLF</sequence>
<evidence type="ECO:0000313" key="2">
    <source>
        <dbReference type="EMBL" id="CAI6331152.1"/>
    </source>
</evidence>
<dbReference type="EMBL" id="CAOQHR010000002">
    <property type="protein sequence ID" value="CAI6331152.1"/>
    <property type="molecule type" value="Genomic_DNA"/>
</dbReference>
<comment type="caution">
    <text evidence="2">The sequence shown here is derived from an EMBL/GenBank/DDBJ whole genome shotgun (WGS) entry which is preliminary data.</text>
</comment>
<feature type="region of interest" description="Disordered" evidence="1">
    <location>
        <begin position="1"/>
        <end position="45"/>
    </location>
</feature>